<dbReference type="InterPro" id="IPR000477">
    <property type="entry name" value="RT_dom"/>
</dbReference>
<proteinExistence type="predicted"/>
<dbReference type="OMA" id="LRNITMF"/>
<name>A0A669C834_ORENI</name>
<dbReference type="InParanoid" id="A0A669C834"/>
<dbReference type="PANTHER" id="PTHR33332">
    <property type="entry name" value="REVERSE TRANSCRIPTASE DOMAIN-CONTAINING PROTEIN"/>
    <property type="match status" value="1"/>
</dbReference>
<dbReference type="SUPFAM" id="SSF56672">
    <property type="entry name" value="DNA/RNA polymerases"/>
    <property type="match status" value="1"/>
</dbReference>
<feature type="domain" description="Reverse transcriptase" evidence="1">
    <location>
        <begin position="1"/>
        <end position="181"/>
    </location>
</feature>
<protein>
    <recommendedName>
        <fullName evidence="1">Reverse transcriptase domain-containing protein</fullName>
    </recommendedName>
</protein>
<dbReference type="Ensembl" id="ENSONIT00000088694.1">
    <property type="protein sequence ID" value="ENSONIP00000043629.1"/>
    <property type="gene ID" value="ENSONIG00000036136.1"/>
</dbReference>
<dbReference type="Pfam" id="PF00078">
    <property type="entry name" value="RVT_1"/>
    <property type="match status" value="1"/>
</dbReference>
<organism evidence="2 3">
    <name type="scientific">Oreochromis niloticus</name>
    <name type="common">Nile tilapia</name>
    <name type="synonym">Tilapia nilotica</name>
    <dbReference type="NCBI Taxonomy" id="8128"/>
    <lineage>
        <taxon>Eukaryota</taxon>
        <taxon>Metazoa</taxon>
        <taxon>Chordata</taxon>
        <taxon>Craniata</taxon>
        <taxon>Vertebrata</taxon>
        <taxon>Euteleostomi</taxon>
        <taxon>Actinopterygii</taxon>
        <taxon>Neopterygii</taxon>
        <taxon>Teleostei</taxon>
        <taxon>Neoteleostei</taxon>
        <taxon>Acanthomorphata</taxon>
        <taxon>Ovalentaria</taxon>
        <taxon>Cichlomorphae</taxon>
        <taxon>Cichliformes</taxon>
        <taxon>Cichlidae</taxon>
        <taxon>African cichlids</taxon>
        <taxon>Pseudocrenilabrinae</taxon>
        <taxon>Oreochromini</taxon>
        <taxon>Oreochromis</taxon>
    </lineage>
</organism>
<evidence type="ECO:0000313" key="2">
    <source>
        <dbReference type="Ensembl" id="ENSONIP00000043629.1"/>
    </source>
</evidence>
<keyword evidence="3" id="KW-1185">Reference proteome</keyword>
<evidence type="ECO:0000313" key="3">
    <source>
        <dbReference type="Proteomes" id="UP000005207"/>
    </source>
</evidence>
<dbReference type="GeneTree" id="ENSGT01150000286909"/>
<evidence type="ECO:0000259" key="1">
    <source>
        <dbReference type="PROSITE" id="PS50878"/>
    </source>
</evidence>
<dbReference type="InterPro" id="IPR043502">
    <property type="entry name" value="DNA/RNA_pol_sf"/>
</dbReference>
<reference evidence="3" key="1">
    <citation type="submission" date="2012-01" db="EMBL/GenBank/DDBJ databases">
        <title>The Genome Sequence of Oreochromis niloticus (Nile Tilapia).</title>
        <authorList>
            <consortium name="Broad Institute Genome Assembly Team"/>
            <consortium name="Broad Institute Sequencing Platform"/>
            <person name="Di Palma F."/>
            <person name="Johnson J."/>
            <person name="Lander E.S."/>
            <person name="Lindblad-Toh K."/>
        </authorList>
    </citation>
    <scope>NUCLEOTIDE SEQUENCE [LARGE SCALE GENOMIC DNA]</scope>
</reference>
<dbReference type="AlphaFoldDB" id="A0A669C834"/>
<reference evidence="2" key="2">
    <citation type="submission" date="2025-08" db="UniProtKB">
        <authorList>
            <consortium name="Ensembl"/>
        </authorList>
    </citation>
    <scope>IDENTIFICATION</scope>
</reference>
<dbReference type="PROSITE" id="PS50878">
    <property type="entry name" value="RT_POL"/>
    <property type="match status" value="1"/>
</dbReference>
<reference evidence="2" key="3">
    <citation type="submission" date="2025-09" db="UniProtKB">
        <authorList>
            <consortium name="Ensembl"/>
        </authorList>
    </citation>
    <scope>IDENTIFICATION</scope>
</reference>
<accession>A0A669C834</accession>
<sequence>MNDILIATDHGKYAVLVVLDMTAAFDTVDHDLLISRLQHCVGISGLALLWLKSYLLNRTFCVKLGSASSSVAPLLWGVPQGSILGPLLFSLYLLPLGAIFRKHKVPFHLYADDCQLYLPFSHSDGLPSRPLLHCLTDVKAWMAKNFLNSNGPNRSSHTPDVDLAALTSQLKSSMTNLGVKIDSALIFDDHVNGVVKSAFYHLRRLSKVKPFLSKGDLESVIHAFITSCLDYCNSLLIGVGQGTLSRLQLVQNAAARFLTGRRKFDHITPILASLHWLPIEFRIRFKVLLLVFKSLNGLAPVYLSDLLKPHVPTRSLRSAEQLLLSVPKSRLKLRGDQAFFVAAPMLWNNLPLHIRQATSVPVFKSLLKTYFYSLAFNSVGN</sequence>
<dbReference type="Proteomes" id="UP000005207">
    <property type="component" value="Linkage group LG2"/>
</dbReference>